<name>A0ABP7EGU2_9SPHN</name>
<comment type="caution">
    <text evidence="2">The sequence shown here is derived from an EMBL/GenBank/DDBJ whole genome shotgun (WGS) entry which is preliminary data.</text>
</comment>
<evidence type="ECO:0000313" key="2">
    <source>
        <dbReference type="EMBL" id="GAA3718334.1"/>
    </source>
</evidence>
<keyword evidence="1" id="KW-1133">Transmembrane helix</keyword>
<keyword evidence="1" id="KW-0472">Membrane</keyword>
<feature type="transmembrane region" description="Helical" evidence="1">
    <location>
        <begin position="137"/>
        <end position="159"/>
    </location>
</feature>
<keyword evidence="3" id="KW-1185">Reference proteome</keyword>
<protein>
    <submittedName>
        <fullName evidence="2">DUF2243 domain-containing protein</fullName>
    </submittedName>
</protein>
<feature type="transmembrane region" description="Helical" evidence="1">
    <location>
        <begin position="70"/>
        <end position="88"/>
    </location>
</feature>
<dbReference type="Proteomes" id="UP001500523">
    <property type="component" value="Unassembled WGS sequence"/>
</dbReference>
<sequence>MTGAIVGDAGHAPARSIRPIATAGMTIGIGMGGFFDGILFHQILQVHSMMSARIPTDTLLGAKVNMVWDGLFHAIVWFVTAAGIALLWRATARPDAVRSGRTLAGSILIGFGLFNLIEGTIDHHLLHLHHVYERLGVSAWDYVFLASGLALIATGWLMIRASRSN</sequence>
<accession>A0ABP7EGU2</accession>
<gene>
    <name evidence="2" type="ORF">GCM10022268_28330</name>
</gene>
<keyword evidence="1" id="KW-0812">Transmembrane</keyword>
<dbReference type="EMBL" id="BAABBF010000007">
    <property type="protein sequence ID" value="GAA3718334.1"/>
    <property type="molecule type" value="Genomic_DNA"/>
</dbReference>
<proteinExistence type="predicted"/>
<organism evidence="2 3">
    <name type="scientific">Sphingomonas cynarae</name>
    <dbReference type="NCBI Taxonomy" id="930197"/>
    <lineage>
        <taxon>Bacteria</taxon>
        <taxon>Pseudomonadati</taxon>
        <taxon>Pseudomonadota</taxon>
        <taxon>Alphaproteobacteria</taxon>
        <taxon>Sphingomonadales</taxon>
        <taxon>Sphingomonadaceae</taxon>
        <taxon>Sphingomonas</taxon>
    </lineage>
</organism>
<evidence type="ECO:0000256" key="1">
    <source>
        <dbReference type="SAM" id="Phobius"/>
    </source>
</evidence>
<feature type="transmembrane region" description="Helical" evidence="1">
    <location>
        <begin position="100"/>
        <end position="117"/>
    </location>
</feature>
<dbReference type="RefSeq" id="WP_344694066.1">
    <property type="nucleotide sequence ID" value="NZ_BAABBF010000007.1"/>
</dbReference>
<evidence type="ECO:0000313" key="3">
    <source>
        <dbReference type="Proteomes" id="UP001500523"/>
    </source>
</evidence>
<feature type="transmembrane region" description="Helical" evidence="1">
    <location>
        <begin position="20"/>
        <end position="44"/>
    </location>
</feature>
<reference evidence="3" key="1">
    <citation type="journal article" date="2019" name="Int. J. Syst. Evol. Microbiol.">
        <title>The Global Catalogue of Microorganisms (GCM) 10K type strain sequencing project: providing services to taxonomists for standard genome sequencing and annotation.</title>
        <authorList>
            <consortium name="The Broad Institute Genomics Platform"/>
            <consortium name="The Broad Institute Genome Sequencing Center for Infectious Disease"/>
            <person name="Wu L."/>
            <person name="Ma J."/>
        </authorList>
    </citation>
    <scope>NUCLEOTIDE SEQUENCE [LARGE SCALE GENOMIC DNA]</scope>
    <source>
        <strain evidence="3">JCM 17498</strain>
    </source>
</reference>
<dbReference type="Pfam" id="PF10002">
    <property type="entry name" value="DUF2243"/>
    <property type="match status" value="1"/>
</dbReference>
<dbReference type="InterPro" id="IPR018719">
    <property type="entry name" value="DUF2243_membrane"/>
</dbReference>